<dbReference type="EMBL" id="JADCTT010000011">
    <property type="protein sequence ID" value="KAF9746598.1"/>
    <property type="molecule type" value="Genomic_DNA"/>
</dbReference>
<evidence type="ECO:0000313" key="3">
    <source>
        <dbReference type="EMBL" id="KAF9746598.1"/>
    </source>
</evidence>
<accession>A0A8H7KCN9</accession>
<name>A0A8H7KCN9_BIOOC</name>
<evidence type="ECO:0000259" key="2">
    <source>
        <dbReference type="Pfam" id="PF12756"/>
    </source>
</evidence>
<dbReference type="PANTHER" id="PTHR13182:SF8">
    <property type="entry name" value="CYTOPLASMIC 60S SUBUNIT BIOGENESIS FACTOR ZNF622"/>
    <property type="match status" value="1"/>
</dbReference>
<reference evidence="3" key="1">
    <citation type="submission" date="2020-10" db="EMBL/GenBank/DDBJ databases">
        <title>High-Quality Genome Resource of Clonostachys rosea strain S41 by Oxford Nanopore Long-Read Sequencing.</title>
        <authorList>
            <person name="Wang H."/>
        </authorList>
    </citation>
    <scope>NUCLEOTIDE SEQUENCE</scope>
    <source>
        <strain evidence="3">S41</strain>
    </source>
</reference>
<proteinExistence type="predicted"/>
<sequence>MSELPFQLETPAVPETPVFSSISCLFCNSPSDSLEGNLEHMQKRHGLFIPDKEHLILDLESLLEYLHLVIFEYKECLYCHTGRRTIQAVQQHMMGTGHCKFDISDEDSEFRDFYEYDEPEADLSIENQENSQVQLWSRGTSTSPVQVDDISMRLPSGRIISNRSVPAPRRPSRKLLEPQPPRHASSISVAPAVASHSDASESSRASEDPALPKDHPSSKALAKQERQKAALAVQLSSMRSSDQRALAHLPASEQRAVLSQALRLEAQSDRANRQFRGQMDSLGNVLMKARFVNDVPGASRAHKNRFFAA</sequence>
<evidence type="ECO:0000313" key="4">
    <source>
        <dbReference type="Proteomes" id="UP000616885"/>
    </source>
</evidence>
<feature type="compositionally biased region" description="Polar residues" evidence="1">
    <location>
        <begin position="125"/>
        <end position="140"/>
    </location>
</feature>
<dbReference type="GO" id="GO:0042273">
    <property type="term" value="P:ribosomal large subunit biogenesis"/>
    <property type="evidence" value="ECO:0007669"/>
    <property type="project" value="TreeGrafter"/>
</dbReference>
<dbReference type="GO" id="GO:0030687">
    <property type="term" value="C:preribosome, large subunit precursor"/>
    <property type="evidence" value="ECO:0007669"/>
    <property type="project" value="TreeGrafter"/>
</dbReference>
<dbReference type="Proteomes" id="UP000616885">
    <property type="component" value="Unassembled WGS sequence"/>
</dbReference>
<comment type="caution">
    <text evidence="3">The sequence shown here is derived from an EMBL/GenBank/DDBJ whole genome shotgun (WGS) entry which is preliminary data.</text>
</comment>
<gene>
    <name evidence="3" type="ORF">IM811_003503</name>
</gene>
<feature type="compositionally biased region" description="Basic and acidic residues" evidence="1">
    <location>
        <begin position="198"/>
        <end position="228"/>
    </location>
</feature>
<dbReference type="InterPro" id="IPR041661">
    <property type="entry name" value="ZN622/Rei1/Reh1_Znf-C2H2"/>
</dbReference>
<dbReference type="PANTHER" id="PTHR13182">
    <property type="entry name" value="ZINC FINGER PROTEIN 622"/>
    <property type="match status" value="1"/>
</dbReference>
<protein>
    <recommendedName>
        <fullName evidence="2">ZN622/Rei1/Reh1 zinc finger C2H2-type domain-containing protein</fullName>
    </recommendedName>
</protein>
<feature type="domain" description="ZN622/Rei1/Reh1 zinc finger C2H2-type" evidence="2">
    <location>
        <begin position="24"/>
        <end position="118"/>
    </location>
</feature>
<evidence type="ECO:0000256" key="1">
    <source>
        <dbReference type="SAM" id="MobiDB-lite"/>
    </source>
</evidence>
<dbReference type="Pfam" id="PF12756">
    <property type="entry name" value="zf-C2H2_2"/>
    <property type="match status" value="1"/>
</dbReference>
<feature type="compositionally biased region" description="Low complexity" evidence="1">
    <location>
        <begin position="183"/>
        <end position="197"/>
    </location>
</feature>
<feature type="region of interest" description="Disordered" evidence="1">
    <location>
        <begin position="121"/>
        <end position="140"/>
    </location>
</feature>
<dbReference type="AlphaFoldDB" id="A0A8H7KCN9"/>
<feature type="region of interest" description="Disordered" evidence="1">
    <location>
        <begin position="146"/>
        <end position="228"/>
    </location>
</feature>
<dbReference type="InterPro" id="IPR040025">
    <property type="entry name" value="Znf622/Rei1/Reh1"/>
</dbReference>
<organism evidence="3 4">
    <name type="scientific">Bionectria ochroleuca</name>
    <name type="common">Gliocladium roseum</name>
    <dbReference type="NCBI Taxonomy" id="29856"/>
    <lineage>
        <taxon>Eukaryota</taxon>
        <taxon>Fungi</taxon>
        <taxon>Dikarya</taxon>
        <taxon>Ascomycota</taxon>
        <taxon>Pezizomycotina</taxon>
        <taxon>Sordariomycetes</taxon>
        <taxon>Hypocreomycetidae</taxon>
        <taxon>Hypocreales</taxon>
        <taxon>Bionectriaceae</taxon>
        <taxon>Clonostachys</taxon>
    </lineage>
</organism>